<dbReference type="GO" id="GO:0046872">
    <property type="term" value="F:metal ion binding"/>
    <property type="evidence" value="ECO:0007669"/>
    <property type="project" value="UniProtKB-KW"/>
</dbReference>
<name>A0A8J7LPA7_9RHOB</name>
<accession>A0A8J7LPA7</accession>
<dbReference type="InterPro" id="IPR015797">
    <property type="entry name" value="NUDIX_hydrolase-like_dom_sf"/>
</dbReference>
<dbReference type="Gene3D" id="3.90.79.10">
    <property type="entry name" value="Nucleoside Triphosphate Pyrophosphohydrolase"/>
    <property type="match status" value="1"/>
</dbReference>
<feature type="domain" description="Nudix hydrolase" evidence="5">
    <location>
        <begin position="18"/>
        <end position="150"/>
    </location>
</feature>
<dbReference type="PROSITE" id="PS51462">
    <property type="entry name" value="NUDIX"/>
    <property type="match status" value="1"/>
</dbReference>
<keyword evidence="4" id="KW-0460">Magnesium</keyword>
<evidence type="ECO:0000256" key="3">
    <source>
        <dbReference type="ARBA" id="ARBA00022801"/>
    </source>
</evidence>
<reference evidence="6" key="1">
    <citation type="submission" date="2020-10" db="EMBL/GenBank/DDBJ databases">
        <title>Paenihalocynthiibacter styelae gen. nov., sp. nov., isolated from stalked sea squirt Styela clava.</title>
        <authorList>
            <person name="Kim Y.-O."/>
            <person name="Yoon J.-H."/>
        </authorList>
    </citation>
    <scope>NUCLEOTIDE SEQUENCE</scope>
    <source>
        <strain evidence="6">MYP1-1</strain>
    </source>
</reference>
<dbReference type="SUPFAM" id="SSF55811">
    <property type="entry name" value="Nudix"/>
    <property type="match status" value="1"/>
</dbReference>
<keyword evidence="3 6" id="KW-0378">Hydrolase</keyword>
<dbReference type="InterPro" id="IPR047198">
    <property type="entry name" value="DDP-like_NUDIX"/>
</dbReference>
<dbReference type="GO" id="GO:0005737">
    <property type="term" value="C:cytoplasm"/>
    <property type="evidence" value="ECO:0007669"/>
    <property type="project" value="TreeGrafter"/>
</dbReference>
<organism evidence="6 7">
    <name type="scientific">Halocynthiibacter styelae</name>
    <dbReference type="NCBI Taxonomy" id="2761955"/>
    <lineage>
        <taxon>Bacteria</taxon>
        <taxon>Pseudomonadati</taxon>
        <taxon>Pseudomonadota</taxon>
        <taxon>Alphaproteobacteria</taxon>
        <taxon>Rhodobacterales</taxon>
        <taxon>Paracoccaceae</taxon>
        <taxon>Halocynthiibacter</taxon>
    </lineage>
</organism>
<dbReference type="EMBL" id="JADCKQ010000002">
    <property type="protein sequence ID" value="MBI1492572.1"/>
    <property type="molecule type" value="Genomic_DNA"/>
</dbReference>
<evidence type="ECO:0000256" key="1">
    <source>
        <dbReference type="ARBA" id="ARBA00001946"/>
    </source>
</evidence>
<dbReference type="Pfam" id="PF00293">
    <property type="entry name" value="NUDIX"/>
    <property type="match status" value="1"/>
</dbReference>
<protein>
    <submittedName>
        <fullName evidence="6">NUDIX hydrolase</fullName>
    </submittedName>
</protein>
<evidence type="ECO:0000256" key="4">
    <source>
        <dbReference type="ARBA" id="ARBA00022842"/>
    </source>
</evidence>
<proteinExistence type="predicted"/>
<evidence type="ECO:0000313" key="7">
    <source>
        <dbReference type="Proteomes" id="UP000640583"/>
    </source>
</evidence>
<keyword evidence="7" id="KW-1185">Reference proteome</keyword>
<gene>
    <name evidence="6" type="ORF">H1D41_02860</name>
</gene>
<keyword evidence="2" id="KW-0479">Metal-binding</keyword>
<dbReference type="Proteomes" id="UP000640583">
    <property type="component" value="Unassembled WGS sequence"/>
</dbReference>
<comment type="cofactor">
    <cofactor evidence="1">
        <name>Mg(2+)</name>
        <dbReference type="ChEBI" id="CHEBI:18420"/>
    </cofactor>
</comment>
<evidence type="ECO:0000259" key="5">
    <source>
        <dbReference type="PROSITE" id="PS51462"/>
    </source>
</evidence>
<dbReference type="InterPro" id="IPR000086">
    <property type="entry name" value="NUDIX_hydrolase_dom"/>
</dbReference>
<dbReference type="PANTHER" id="PTHR12629">
    <property type="entry name" value="DIPHOSPHOINOSITOL POLYPHOSPHATE PHOSPHOHYDROLASE"/>
    <property type="match status" value="1"/>
</dbReference>
<dbReference type="RefSeq" id="WP_228847494.1">
    <property type="nucleotide sequence ID" value="NZ_JADCKQ010000002.1"/>
</dbReference>
<sequence>MIATKQQPIKLADGGKRSVRTQFGALCYRYHNDKLQVLLISSRGVGRWVIPKGWPMDEKTPAEASATEAFEEAGVKGKVYETCLGLYSTMREAPGDELIPCIVAIFPMKVKELLDDYPEADERSREWFTPKKAASLIDEPELAQIIRNFDPKTIL</sequence>
<dbReference type="PANTHER" id="PTHR12629:SF0">
    <property type="entry name" value="DIPHOSPHOINOSITOL-POLYPHOSPHATE DIPHOSPHATASE"/>
    <property type="match status" value="1"/>
</dbReference>
<dbReference type="GO" id="GO:0016462">
    <property type="term" value="F:pyrophosphatase activity"/>
    <property type="evidence" value="ECO:0007669"/>
    <property type="project" value="InterPro"/>
</dbReference>
<evidence type="ECO:0000313" key="6">
    <source>
        <dbReference type="EMBL" id="MBI1492572.1"/>
    </source>
</evidence>
<dbReference type="AlphaFoldDB" id="A0A8J7LPA7"/>
<evidence type="ECO:0000256" key="2">
    <source>
        <dbReference type="ARBA" id="ARBA00022723"/>
    </source>
</evidence>
<comment type="caution">
    <text evidence="6">The sequence shown here is derived from an EMBL/GenBank/DDBJ whole genome shotgun (WGS) entry which is preliminary data.</text>
</comment>
<dbReference type="CDD" id="cd04666">
    <property type="entry name" value="NUDIX_DIPP2_like_Nudt4"/>
    <property type="match status" value="1"/>
</dbReference>